<organism evidence="1 2">
    <name type="scientific">Actinidia rufa</name>
    <dbReference type="NCBI Taxonomy" id="165716"/>
    <lineage>
        <taxon>Eukaryota</taxon>
        <taxon>Viridiplantae</taxon>
        <taxon>Streptophyta</taxon>
        <taxon>Embryophyta</taxon>
        <taxon>Tracheophyta</taxon>
        <taxon>Spermatophyta</taxon>
        <taxon>Magnoliopsida</taxon>
        <taxon>eudicotyledons</taxon>
        <taxon>Gunneridae</taxon>
        <taxon>Pentapetalae</taxon>
        <taxon>asterids</taxon>
        <taxon>Ericales</taxon>
        <taxon>Actinidiaceae</taxon>
        <taxon>Actinidia</taxon>
    </lineage>
</organism>
<dbReference type="AlphaFoldDB" id="A0A7J0EMC4"/>
<keyword evidence="1" id="KW-0378">Hydrolase</keyword>
<accession>A0A7J0EMC4</accession>
<dbReference type="EMBL" id="BJWL01000005">
    <property type="protein sequence ID" value="GFY87316.1"/>
    <property type="molecule type" value="Genomic_DNA"/>
</dbReference>
<evidence type="ECO:0000313" key="2">
    <source>
        <dbReference type="Proteomes" id="UP000585474"/>
    </source>
</evidence>
<protein>
    <submittedName>
        <fullName evidence="1">P-loop containing nucleoside triphosphate hydrolases superfamily protein</fullName>
    </submittedName>
</protein>
<sequence length="194" mass="21782">MSACKLTPARIFFKGQKSGAEQSPTSIHLALFSWEQGITVISITFSSPKPQFLSIQTVSLCRSVFPLQFKPPSLAAAAAAMAALRRFRVATQPELVRRGLGIVARREYAAAQIQYDYDDEEYESESWRNRNRSIEDSEGSVPGRGVQWVIMGDPLVKKRVYAERLAKLLQAPHISMGTLVRQEFHPHSSLYKQV</sequence>
<name>A0A7J0EMC4_9ERIC</name>
<proteinExistence type="predicted"/>
<keyword evidence="2" id="KW-1185">Reference proteome</keyword>
<dbReference type="Gene3D" id="3.40.50.300">
    <property type="entry name" value="P-loop containing nucleotide triphosphate hydrolases"/>
    <property type="match status" value="1"/>
</dbReference>
<evidence type="ECO:0000313" key="1">
    <source>
        <dbReference type="EMBL" id="GFY87316.1"/>
    </source>
</evidence>
<dbReference type="Proteomes" id="UP000585474">
    <property type="component" value="Unassembled WGS sequence"/>
</dbReference>
<reference evidence="1 2" key="1">
    <citation type="submission" date="2019-07" db="EMBL/GenBank/DDBJ databases">
        <title>De Novo Assembly of kiwifruit Actinidia rufa.</title>
        <authorList>
            <person name="Sugita-Konishi S."/>
            <person name="Sato K."/>
            <person name="Mori E."/>
            <person name="Abe Y."/>
            <person name="Kisaki G."/>
            <person name="Hamano K."/>
            <person name="Suezawa K."/>
            <person name="Otani M."/>
            <person name="Fukuda T."/>
            <person name="Manabe T."/>
            <person name="Gomi K."/>
            <person name="Tabuchi M."/>
            <person name="Akimitsu K."/>
            <person name="Kataoka I."/>
        </authorList>
    </citation>
    <scope>NUCLEOTIDE SEQUENCE [LARGE SCALE GENOMIC DNA]</scope>
    <source>
        <strain evidence="2">cv. Fuchu</strain>
    </source>
</reference>
<dbReference type="InterPro" id="IPR027417">
    <property type="entry name" value="P-loop_NTPase"/>
</dbReference>
<dbReference type="OrthoDB" id="439792at2759"/>
<dbReference type="GO" id="GO:0016787">
    <property type="term" value="F:hydrolase activity"/>
    <property type="evidence" value="ECO:0007669"/>
    <property type="project" value="UniProtKB-KW"/>
</dbReference>
<comment type="caution">
    <text evidence="1">The sequence shown here is derived from an EMBL/GenBank/DDBJ whole genome shotgun (WGS) entry which is preliminary data.</text>
</comment>
<gene>
    <name evidence="1" type="ORF">Acr_05g0009550</name>
</gene>